<comment type="caution">
    <text evidence="2">The sequence shown here is derived from an EMBL/GenBank/DDBJ whole genome shotgun (WGS) entry which is preliminary data.</text>
</comment>
<gene>
    <name evidence="2" type="ORF">H4C47_24535</name>
    <name evidence="3" type="ORF">M8C81_13605</name>
</gene>
<accession>A0A7W2QLC2</accession>
<reference evidence="2 4" key="1">
    <citation type="submission" date="2020-07" db="EMBL/GenBank/DDBJ databases">
        <title>Diversity of carbapenemase encoding genes among Pseudomonas putida group clinical isolates in a tertiary Brazilian hospital.</title>
        <authorList>
            <person name="Alberto-Lei F."/>
            <person name="Nodari C.S."/>
            <person name="Streling A.P."/>
            <person name="Paulino J.T."/>
            <person name="Bessa-Neto F.O."/>
            <person name="Cayo R."/>
            <person name="Gales A.C."/>
        </authorList>
    </citation>
    <scope>NUCLEOTIDE SEQUENCE [LARGE SCALE GENOMIC DNA]</scope>
    <source>
        <strain evidence="2 4">12464</strain>
    </source>
</reference>
<dbReference type="AlphaFoldDB" id="A0A7W2QLC2"/>
<reference evidence="3" key="3">
    <citation type="submission" date="2023-08" db="EMBL/GenBank/DDBJ databases">
        <title>Isolation, Identification, Denitrification Characteristics of A Highly Efficient Aerobic Denitrifying Bacterial Strain DS2.</title>
        <authorList>
            <person name="Wang H."/>
        </authorList>
    </citation>
    <scope>NUCLEOTIDE SEQUENCE</scope>
    <source>
        <strain evidence="3">DS2</strain>
    </source>
</reference>
<evidence type="ECO:0000313" key="4">
    <source>
        <dbReference type="Proteomes" id="UP000553948"/>
    </source>
</evidence>
<name>A0A7W2QLC2_PSEPU</name>
<dbReference type="Pfam" id="PF18735">
    <property type="entry name" value="HEPN_RiboL-PSP"/>
    <property type="match status" value="1"/>
</dbReference>
<dbReference type="Proteomes" id="UP000553948">
    <property type="component" value="Unassembled WGS sequence"/>
</dbReference>
<dbReference type="RefSeq" id="WP_152546625.1">
    <property type="nucleotide sequence ID" value="NZ_CP060529.1"/>
</dbReference>
<feature type="domain" description="RiboL-PSP-HEPN" evidence="1">
    <location>
        <begin position="48"/>
        <end position="199"/>
    </location>
</feature>
<proteinExistence type="predicted"/>
<evidence type="ECO:0000313" key="3">
    <source>
        <dbReference type="EMBL" id="MCO1621634.1"/>
    </source>
</evidence>
<dbReference type="Proteomes" id="UP001202943">
    <property type="component" value="Unassembled WGS sequence"/>
</dbReference>
<dbReference type="InterPro" id="IPR041519">
    <property type="entry name" value="HEPN_RiboL-PSP"/>
</dbReference>
<evidence type="ECO:0000259" key="1">
    <source>
        <dbReference type="Pfam" id="PF18735"/>
    </source>
</evidence>
<dbReference type="EMBL" id="JACGDG010000028">
    <property type="protein sequence ID" value="MBA6118885.1"/>
    <property type="molecule type" value="Genomic_DNA"/>
</dbReference>
<organism evidence="2 4">
    <name type="scientific">Pseudomonas putida</name>
    <name type="common">Arthrobacter siderocapsulatus</name>
    <dbReference type="NCBI Taxonomy" id="303"/>
    <lineage>
        <taxon>Bacteria</taxon>
        <taxon>Pseudomonadati</taxon>
        <taxon>Pseudomonadota</taxon>
        <taxon>Gammaproteobacteria</taxon>
        <taxon>Pseudomonadales</taxon>
        <taxon>Pseudomonadaceae</taxon>
        <taxon>Pseudomonas</taxon>
    </lineage>
</organism>
<reference evidence="3" key="2">
    <citation type="submission" date="2022-05" db="EMBL/GenBank/DDBJ databases">
        <authorList>
            <person name="Yi M."/>
        </authorList>
    </citation>
    <scope>NUCLEOTIDE SEQUENCE</scope>
    <source>
        <strain evidence="3">DS2</strain>
    </source>
</reference>
<sequence length="227" mass="25825">MLTIWKVECESNPALADAFTRLRYNYSRVKNLCALYKSTLAKKQGRVLVHQADILRSAVVFMHAMLEDCLRTIAAHYLPLAGEDFLNKIPLQGLNSSGKPEKFHLGELHKLKGMTVDQLIAGSVSSYLDRTTFNNVSDIVSLLKFMNKDASQFSEFFPSLEKMINRRHEIVHRGDRTERPGKGKQYANSIRLSDVEKWAAQSNLFLERVFVSLADEGTVMKVRFVDL</sequence>
<dbReference type="EMBL" id="JAMHFX010000171">
    <property type="protein sequence ID" value="MCO1621634.1"/>
    <property type="molecule type" value="Genomic_DNA"/>
</dbReference>
<protein>
    <submittedName>
        <fullName evidence="3">HEPN domain-containing protein</fullName>
    </submittedName>
</protein>
<evidence type="ECO:0000313" key="2">
    <source>
        <dbReference type="EMBL" id="MBA6118885.1"/>
    </source>
</evidence>